<dbReference type="Gene3D" id="1.10.555.10">
    <property type="entry name" value="Rho GTPase activation protein"/>
    <property type="match status" value="1"/>
</dbReference>
<dbReference type="CDD" id="cd00159">
    <property type="entry name" value="RhoGAP"/>
    <property type="match status" value="1"/>
</dbReference>
<dbReference type="Proteomes" id="UP000444721">
    <property type="component" value="Unassembled WGS sequence"/>
</dbReference>
<dbReference type="InterPro" id="IPR000198">
    <property type="entry name" value="RhoGAP_dom"/>
</dbReference>
<dbReference type="OrthoDB" id="185175at2759"/>
<evidence type="ECO:0008006" key="7">
    <source>
        <dbReference type="Google" id="ProtNLM"/>
    </source>
</evidence>
<dbReference type="PANTHER" id="PTHR23176">
    <property type="entry name" value="RHO/RAC/CDC GTPASE-ACTIVATING PROTEIN"/>
    <property type="match status" value="1"/>
</dbReference>
<dbReference type="EMBL" id="VFQX01000017">
    <property type="protein sequence ID" value="KAF0980681.1"/>
    <property type="molecule type" value="Genomic_DNA"/>
</dbReference>
<feature type="region of interest" description="Disordered" evidence="2">
    <location>
        <begin position="281"/>
        <end position="321"/>
    </location>
</feature>
<dbReference type="VEuPathDB" id="AmoebaDB:FDP41_013164"/>
<dbReference type="VEuPathDB" id="AmoebaDB:NF0027450"/>
<evidence type="ECO:0000259" key="4">
    <source>
        <dbReference type="PROSITE" id="PS50238"/>
    </source>
</evidence>
<dbReference type="SMART" id="SM00324">
    <property type="entry name" value="RhoGAP"/>
    <property type="match status" value="1"/>
</dbReference>
<feature type="compositionally biased region" description="Polar residues" evidence="2">
    <location>
        <begin position="437"/>
        <end position="454"/>
    </location>
</feature>
<dbReference type="Pfam" id="PF00620">
    <property type="entry name" value="RhoGAP"/>
    <property type="match status" value="1"/>
</dbReference>
<dbReference type="GO" id="GO:0007165">
    <property type="term" value="P:signal transduction"/>
    <property type="evidence" value="ECO:0007669"/>
    <property type="project" value="InterPro"/>
</dbReference>
<dbReference type="SUPFAM" id="SSF48350">
    <property type="entry name" value="GTPase activation domain, GAP"/>
    <property type="match status" value="1"/>
</dbReference>
<dbReference type="GO" id="GO:0005737">
    <property type="term" value="C:cytoplasm"/>
    <property type="evidence" value="ECO:0007669"/>
    <property type="project" value="TreeGrafter"/>
</dbReference>
<feature type="domain" description="F-box" evidence="3">
    <location>
        <begin position="856"/>
        <end position="904"/>
    </location>
</feature>
<feature type="domain" description="Rho-GAP" evidence="4">
    <location>
        <begin position="86"/>
        <end position="272"/>
    </location>
</feature>
<organism evidence="5 6">
    <name type="scientific">Naegleria fowleri</name>
    <name type="common">Brain eating amoeba</name>
    <dbReference type="NCBI Taxonomy" id="5763"/>
    <lineage>
        <taxon>Eukaryota</taxon>
        <taxon>Discoba</taxon>
        <taxon>Heterolobosea</taxon>
        <taxon>Tetramitia</taxon>
        <taxon>Eutetramitia</taxon>
        <taxon>Vahlkampfiidae</taxon>
        <taxon>Naegleria</taxon>
    </lineage>
</organism>
<dbReference type="RefSeq" id="XP_044565394.1">
    <property type="nucleotide sequence ID" value="XM_044703764.1"/>
</dbReference>
<dbReference type="GeneID" id="68120379"/>
<feature type="compositionally biased region" description="Low complexity" evidence="2">
    <location>
        <begin position="461"/>
        <end position="472"/>
    </location>
</feature>
<dbReference type="SUPFAM" id="SSF81383">
    <property type="entry name" value="F-box domain"/>
    <property type="match status" value="1"/>
</dbReference>
<comment type="caution">
    <text evidence="5">The sequence shown here is derived from an EMBL/GenBank/DDBJ whole genome shotgun (WGS) entry which is preliminary data.</text>
</comment>
<feature type="region of interest" description="Disordered" evidence="2">
    <location>
        <begin position="1"/>
        <end position="73"/>
    </location>
</feature>
<dbReference type="InterPro" id="IPR001810">
    <property type="entry name" value="F-box_dom"/>
</dbReference>
<feature type="compositionally biased region" description="Low complexity" evidence="2">
    <location>
        <begin position="385"/>
        <end position="395"/>
    </location>
</feature>
<dbReference type="GO" id="GO:0005096">
    <property type="term" value="F:GTPase activator activity"/>
    <property type="evidence" value="ECO:0007669"/>
    <property type="project" value="UniProtKB-KW"/>
</dbReference>
<dbReference type="PROSITE" id="PS50181">
    <property type="entry name" value="FBOX"/>
    <property type="match status" value="1"/>
</dbReference>
<keyword evidence="1" id="KW-0343">GTPase activation</keyword>
<protein>
    <recommendedName>
        <fullName evidence="7">Rho-GAP domain-containing protein</fullName>
    </recommendedName>
</protein>
<evidence type="ECO:0000256" key="2">
    <source>
        <dbReference type="SAM" id="MobiDB-lite"/>
    </source>
</evidence>
<dbReference type="PROSITE" id="PS50238">
    <property type="entry name" value="RHOGAP"/>
    <property type="match status" value="1"/>
</dbReference>
<sequence length="1095" mass="125269">MKISSFFKKKKSVGPIESTTTLSQGPQGGGLSRSSSSPQNQSSPAMMIGNSRRREQPPQPHSSHSTSCSMLKSTSETYPNSKIFGYPLPEDVNDIPKFVYQSITYLTQNGLNEEGIFRISTSKDSLDKVISELEHDVNMDVNFDKYGVHLAAALLKIYFRELSDPLLTFDCYAMFIAAERIPDDEARLDTIKKVVKFLPPNYYTTLKMLCEFLHLVSQNSKVNKMTADNLAIVFAPNILRERGELDVMDLMRHSKWINHLTKTLIENTDYIFGMGSPRRSVTSTSTTISSSSNQSTNNTRSSLSTTNSNTNITTSQSMDEEDSKIILQLAHMRQTQESNDEQERTLRRRQTLERRSFLSNTERKKTIAKMSQTILLESIVNSNNNNQQIDSSTNSPATPGTNSPLSFSSALNQDRTDSPLEENSIVSSSPPVAASPTRKQFISSTLSSEDNTSPRIGFEHSSTTPTNPSSPTDVKTTVSTFSKNDSTSGHSTIVTANSTPTKKSHAVVKKNSSLISELKKAVQKYLCSCNLFGIDVEAQLSQETNTVHVILSGLIISDTSCDIIETITRLGKVSYFDPLDAVFNDVVPKIAKHLGREFKVKVQFDNLHEYDLMLDECPEIMLITCLHSIAKYFYENCDDPKLDDQFFVDWILTIFPTMTYYPYYHMILYCLLIRQCYKEKDYDKLSNILKTSDQHPFSRDKISLIHHHNIEKPLNYEKRAFLISKLMGGKNPFFTNYNKQIEFAKHFGFIVTEVLMRDCVSENPLTLFERFTLQTDIASIARVRTFDNNESVLFDAIRVPDLAIIEFLVEECQVDVNAVNDDGISPLTLVRILYNGMEKEELEDYLTFVGAKEIKPQSIDILTHDMWRHIFTFLDLKEIATWCRVSKNFYGLNVIDNEKLWMDIYQRIQTVETVAFNPFPKLSQILQNRECHLSWRCLSELKYEFRSEDITYFIFNEKDKKHKEILATNTVLMSNPPKIESSDFISLLQFVFSECNLDDSMIFMHDRMKATKKSEKTMLKFIEENIPPRHVTQLTKFVYTIQNISVKREMFKERVPSASILYYSVMVDNYWFVMAYNTRHKFIGVIIVASDNQIE</sequence>
<name>A0A6A5C154_NAEFO</name>
<dbReference type="OMA" id="KEIATWC"/>
<proteinExistence type="predicted"/>
<feature type="compositionally biased region" description="Low complexity" evidence="2">
    <location>
        <begin position="32"/>
        <end position="44"/>
    </location>
</feature>
<feature type="compositionally biased region" description="Low complexity" evidence="2">
    <location>
        <begin position="61"/>
        <end position="73"/>
    </location>
</feature>
<evidence type="ECO:0000259" key="3">
    <source>
        <dbReference type="PROSITE" id="PS50181"/>
    </source>
</evidence>
<feature type="compositionally biased region" description="Polar residues" evidence="2">
    <location>
        <begin position="396"/>
        <end position="413"/>
    </location>
</feature>
<reference evidence="5 6" key="1">
    <citation type="journal article" date="2019" name="Sci. Rep.">
        <title>Nanopore sequencing improves the draft genome of the human pathogenic amoeba Naegleria fowleri.</title>
        <authorList>
            <person name="Liechti N."/>
            <person name="Schurch N."/>
            <person name="Bruggmann R."/>
            <person name="Wittwer M."/>
        </authorList>
    </citation>
    <scope>NUCLEOTIDE SEQUENCE [LARGE SCALE GENOMIC DNA]</scope>
    <source>
        <strain evidence="5 6">ATCC 30894</strain>
    </source>
</reference>
<dbReference type="InterPro" id="IPR050729">
    <property type="entry name" value="Rho-GAP"/>
</dbReference>
<dbReference type="InterPro" id="IPR008936">
    <property type="entry name" value="Rho_GTPase_activation_prot"/>
</dbReference>
<feature type="region of interest" description="Disordered" evidence="2">
    <location>
        <begin position="385"/>
        <end position="497"/>
    </location>
</feature>
<feature type="compositionally biased region" description="Low complexity" evidence="2">
    <location>
        <begin position="282"/>
        <end position="317"/>
    </location>
</feature>
<evidence type="ECO:0000256" key="1">
    <source>
        <dbReference type="ARBA" id="ARBA00022468"/>
    </source>
</evidence>
<feature type="compositionally biased region" description="Polar residues" evidence="2">
    <location>
        <begin position="473"/>
        <end position="497"/>
    </location>
</feature>
<accession>A0A6A5C154</accession>
<feature type="compositionally biased region" description="Basic and acidic residues" evidence="2">
    <location>
        <begin position="341"/>
        <end position="364"/>
    </location>
</feature>
<feature type="compositionally biased region" description="Low complexity" evidence="2">
    <location>
        <begin position="426"/>
        <end position="436"/>
    </location>
</feature>
<keyword evidence="6" id="KW-1185">Reference proteome</keyword>
<evidence type="ECO:0000313" key="5">
    <source>
        <dbReference type="EMBL" id="KAF0980681.1"/>
    </source>
</evidence>
<dbReference type="InterPro" id="IPR036047">
    <property type="entry name" value="F-box-like_dom_sf"/>
</dbReference>
<gene>
    <name evidence="5" type="ORF">FDP41_013164</name>
</gene>
<dbReference type="PANTHER" id="PTHR23176:SF129">
    <property type="entry name" value="RHO GTPASE ACTIVATING PROTEIN AT 16F, ISOFORM E-RELATED"/>
    <property type="match status" value="1"/>
</dbReference>
<dbReference type="AlphaFoldDB" id="A0A6A5C154"/>
<dbReference type="VEuPathDB" id="AmoebaDB:NfTy_035880"/>
<evidence type="ECO:0000313" key="6">
    <source>
        <dbReference type="Proteomes" id="UP000444721"/>
    </source>
</evidence>
<dbReference type="Gene3D" id="1.20.1280.50">
    <property type="match status" value="1"/>
</dbReference>
<feature type="region of interest" description="Disordered" evidence="2">
    <location>
        <begin position="333"/>
        <end position="364"/>
    </location>
</feature>